<dbReference type="GO" id="GO:0015421">
    <property type="term" value="F:ABC-type oligopeptide transporter activity"/>
    <property type="evidence" value="ECO:0007669"/>
    <property type="project" value="TreeGrafter"/>
</dbReference>
<dbReference type="SUPFAM" id="SSF90123">
    <property type="entry name" value="ABC transporter transmembrane region"/>
    <property type="match status" value="1"/>
</dbReference>
<keyword evidence="7" id="KW-0067">ATP-binding</keyword>
<name>A0A2P4XW57_9STRA</name>
<feature type="domain" description="ABC transmembrane type-1" evidence="6">
    <location>
        <begin position="5"/>
        <end position="194"/>
    </location>
</feature>
<dbReference type="InterPro" id="IPR039421">
    <property type="entry name" value="Type_1_exporter"/>
</dbReference>
<dbReference type="AlphaFoldDB" id="A0A2P4XW57"/>
<dbReference type="GO" id="GO:0005524">
    <property type="term" value="F:ATP binding"/>
    <property type="evidence" value="ECO:0007669"/>
    <property type="project" value="UniProtKB-KW"/>
</dbReference>
<organism evidence="7 8">
    <name type="scientific">Phytophthora palmivora</name>
    <dbReference type="NCBI Taxonomy" id="4796"/>
    <lineage>
        <taxon>Eukaryota</taxon>
        <taxon>Sar</taxon>
        <taxon>Stramenopiles</taxon>
        <taxon>Oomycota</taxon>
        <taxon>Peronosporomycetes</taxon>
        <taxon>Peronosporales</taxon>
        <taxon>Peronosporaceae</taxon>
        <taxon>Phytophthora</taxon>
    </lineage>
</organism>
<keyword evidence="8" id="KW-1185">Reference proteome</keyword>
<dbReference type="GO" id="GO:0005743">
    <property type="term" value="C:mitochondrial inner membrane"/>
    <property type="evidence" value="ECO:0007669"/>
    <property type="project" value="TreeGrafter"/>
</dbReference>
<reference evidence="7 8" key="1">
    <citation type="journal article" date="2017" name="Genome Biol. Evol.">
        <title>Phytophthora megakarya and P. palmivora, closely related causal agents of cacao black pod rot, underwent increases in genome sizes and gene numbers by different mechanisms.</title>
        <authorList>
            <person name="Ali S.S."/>
            <person name="Shao J."/>
            <person name="Lary D.J."/>
            <person name="Kronmiller B."/>
            <person name="Shen D."/>
            <person name="Strem M.D."/>
            <person name="Amoako-Attah I."/>
            <person name="Akrofi A.Y."/>
            <person name="Begoude B.A."/>
            <person name="Ten Hoopen G.M."/>
            <person name="Coulibaly K."/>
            <person name="Kebe B.I."/>
            <person name="Melnick R.L."/>
            <person name="Guiltinan M.J."/>
            <person name="Tyler B.M."/>
            <person name="Meinhardt L.W."/>
            <person name="Bailey B.A."/>
        </authorList>
    </citation>
    <scope>NUCLEOTIDE SEQUENCE [LARGE SCALE GENOMIC DNA]</scope>
    <source>
        <strain evidence="8">sbr112.9</strain>
    </source>
</reference>
<dbReference type="Pfam" id="PF00664">
    <property type="entry name" value="ABC_membrane"/>
    <property type="match status" value="1"/>
</dbReference>
<dbReference type="OrthoDB" id="6500128at2759"/>
<dbReference type="InterPro" id="IPR036640">
    <property type="entry name" value="ABC1_TM_sf"/>
</dbReference>
<accession>A0A2P4XW57</accession>
<gene>
    <name evidence="7" type="ORF">PHPALM_13897</name>
</gene>
<sequence>MVLMILGTAGAMVAGIAQPIQIVLFGDVLNTFHPSDGTVSIEEGVRDVALKIVYLVVAVFFAGTFQVACWTITASGQAKRIRSKYVCAIMAKDIGWFDVNEPMQLGSHVVEATMTIQEGMGRKIGDGLSSFAMGNAGVVIGLVKGWQLTLILLAFTAFIAVAAFLSMKVLSTTTQAGLEAYGKAGAIAQEALSNEACILER</sequence>
<proteinExistence type="predicted"/>
<evidence type="ECO:0000256" key="2">
    <source>
        <dbReference type="ARBA" id="ARBA00022692"/>
    </source>
</evidence>
<dbReference type="GO" id="GO:0090374">
    <property type="term" value="P:oligopeptide export from mitochondrion"/>
    <property type="evidence" value="ECO:0007669"/>
    <property type="project" value="TreeGrafter"/>
</dbReference>
<dbReference type="EMBL" id="NCKW01007821">
    <property type="protein sequence ID" value="POM69791.1"/>
    <property type="molecule type" value="Genomic_DNA"/>
</dbReference>
<dbReference type="CDD" id="cd18577">
    <property type="entry name" value="ABC_6TM_Pgp_ABCB1_D1_like"/>
    <property type="match status" value="1"/>
</dbReference>
<dbReference type="InterPro" id="IPR011527">
    <property type="entry name" value="ABC1_TM_dom"/>
</dbReference>
<evidence type="ECO:0000256" key="1">
    <source>
        <dbReference type="ARBA" id="ARBA00004141"/>
    </source>
</evidence>
<feature type="transmembrane region" description="Helical" evidence="5">
    <location>
        <begin position="148"/>
        <end position="165"/>
    </location>
</feature>
<comment type="subcellular location">
    <subcellularLocation>
        <location evidence="1">Membrane</location>
        <topology evidence="1">Multi-pass membrane protein</topology>
    </subcellularLocation>
</comment>
<feature type="transmembrane region" description="Helical" evidence="5">
    <location>
        <begin position="52"/>
        <end position="74"/>
    </location>
</feature>
<feature type="transmembrane region" description="Helical" evidence="5">
    <location>
        <begin position="124"/>
        <end position="142"/>
    </location>
</feature>
<evidence type="ECO:0000313" key="8">
    <source>
        <dbReference type="Proteomes" id="UP000237271"/>
    </source>
</evidence>
<keyword evidence="2 5" id="KW-0812">Transmembrane</keyword>
<evidence type="ECO:0000256" key="5">
    <source>
        <dbReference type="SAM" id="Phobius"/>
    </source>
</evidence>
<keyword evidence="3 5" id="KW-1133">Transmembrane helix</keyword>
<keyword evidence="7" id="KW-0547">Nucleotide-binding</keyword>
<comment type="caution">
    <text evidence="7">The sequence shown here is derived from an EMBL/GenBank/DDBJ whole genome shotgun (WGS) entry which is preliminary data.</text>
</comment>
<evidence type="ECO:0000256" key="3">
    <source>
        <dbReference type="ARBA" id="ARBA00022989"/>
    </source>
</evidence>
<evidence type="ECO:0000313" key="7">
    <source>
        <dbReference type="EMBL" id="POM69791.1"/>
    </source>
</evidence>
<dbReference type="PROSITE" id="PS50929">
    <property type="entry name" value="ABC_TM1F"/>
    <property type="match status" value="1"/>
</dbReference>
<keyword evidence="4 5" id="KW-0472">Membrane</keyword>
<dbReference type="Proteomes" id="UP000237271">
    <property type="component" value="Unassembled WGS sequence"/>
</dbReference>
<dbReference type="PANTHER" id="PTHR43394">
    <property type="entry name" value="ATP-DEPENDENT PERMEASE MDL1, MITOCHONDRIAL"/>
    <property type="match status" value="1"/>
</dbReference>
<dbReference type="Gene3D" id="1.20.1560.10">
    <property type="entry name" value="ABC transporter type 1, transmembrane domain"/>
    <property type="match status" value="1"/>
</dbReference>
<protein>
    <submittedName>
        <fullName evidence="7">ATP-binding cassette (ABC) Superfamily</fullName>
    </submittedName>
</protein>
<evidence type="ECO:0000256" key="4">
    <source>
        <dbReference type="ARBA" id="ARBA00023136"/>
    </source>
</evidence>
<dbReference type="PANTHER" id="PTHR43394:SF27">
    <property type="entry name" value="ATP-DEPENDENT TRANSLOCASE ABCB1-LIKE"/>
    <property type="match status" value="1"/>
</dbReference>
<evidence type="ECO:0000259" key="6">
    <source>
        <dbReference type="PROSITE" id="PS50929"/>
    </source>
</evidence>